<dbReference type="GO" id="GO:0005886">
    <property type="term" value="C:plasma membrane"/>
    <property type="evidence" value="ECO:0007669"/>
    <property type="project" value="UniProtKB-SubCell"/>
</dbReference>
<dbReference type="SMART" id="SM00460">
    <property type="entry name" value="TGc"/>
    <property type="match status" value="1"/>
</dbReference>
<keyword evidence="3" id="KW-1003">Cell membrane</keyword>
<evidence type="ECO:0000256" key="5">
    <source>
        <dbReference type="ARBA" id="ARBA00022989"/>
    </source>
</evidence>
<feature type="transmembrane region" description="Helical" evidence="7">
    <location>
        <begin position="21"/>
        <end position="42"/>
    </location>
</feature>
<proteinExistence type="predicted"/>
<dbReference type="InterPro" id="IPR002931">
    <property type="entry name" value="Transglutaminase-like"/>
</dbReference>
<keyword evidence="10" id="KW-1185">Reference proteome</keyword>
<dbReference type="PROSITE" id="PS50850">
    <property type="entry name" value="MFS"/>
    <property type="match status" value="1"/>
</dbReference>
<accession>A0A7J6MMK7</accession>
<keyword evidence="5 7" id="KW-1133">Transmembrane helix</keyword>
<feature type="domain" description="Major facilitator superfamily (MFS) profile" evidence="8">
    <location>
        <begin position="18"/>
        <end position="432"/>
    </location>
</feature>
<dbReference type="Pfam" id="PF01841">
    <property type="entry name" value="Transglut_core"/>
    <property type="match status" value="1"/>
</dbReference>
<feature type="transmembrane region" description="Helical" evidence="7">
    <location>
        <begin position="94"/>
        <end position="111"/>
    </location>
</feature>
<dbReference type="GO" id="GO:0022857">
    <property type="term" value="F:transmembrane transporter activity"/>
    <property type="evidence" value="ECO:0007669"/>
    <property type="project" value="InterPro"/>
</dbReference>
<dbReference type="InterPro" id="IPR008259">
    <property type="entry name" value="FMN_hydac_DH_AS"/>
</dbReference>
<evidence type="ECO:0000256" key="6">
    <source>
        <dbReference type="ARBA" id="ARBA00023136"/>
    </source>
</evidence>
<dbReference type="Gene3D" id="1.20.1250.20">
    <property type="entry name" value="MFS general substrate transporter like domains"/>
    <property type="match status" value="1"/>
</dbReference>
<dbReference type="PROSITE" id="PS00557">
    <property type="entry name" value="FMN_HYDROXY_ACID_DH_1"/>
    <property type="match status" value="1"/>
</dbReference>
<dbReference type="PROSITE" id="PS00216">
    <property type="entry name" value="SUGAR_TRANSPORT_1"/>
    <property type="match status" value="1"/>
</dbReference>
<gene>
    <name evidence="9" type="ORF">FOL47_000148</name>
</gene>
<dbReference type="InterPro" id="IPR036259">
    <property type="entry name" value="MFS_trans_sf"/>
</dbReference>
<feature type="transmembrane region" description="Helical" evidence="7">
    <location>
        <begin position="267"/>
        <end position="289"/>
    </location>
</feature>
<dbReference type="AlphaFoldDB" id="A0A7J6MMK7"/>
<evidence type="ECO:0000313" key="10">
    <source>
        <dbReference type="Proteomes" id="UP000591131"/>
    </source>
</evidence>
<feature type="transmembrane region" description="Helical" evidence="7">
    <location>
        <begin position="62"/>
        <end position="82"/>
    </location>
</feature>
<dbReference type="Gene3D" id="3.10.620.30">
    <property type="match status" value="1"/>
</dbReference>
<keyword evidence="2" id="KW-0813">Transport</keyword>
<dbReference type="InterPro" id="IPR038765">
    <property type="entry name" value="Papain-like_cys_pep_sf"/>
</dbReference>
<dbReference type="Pfam" id="PF07690">
    <property type="entry name" value="MFS_1"/>
    <property type="match status" value="1"/>
</dbReference>
<evidence type="ECO:0000259" key="8">
    <source>
        <dbReference type="PROSITE" id="PS50850"/>
    </source>
</evidence>
<evidence type="ECO:0000256" key="4">
    <source>
        <dbReference type="ARBA" id="ARBA00022692"/>
    </source>
</evidence>
<dbReference type="PANTHER" id="PTHR43414">
    <property type="entry name" value="MULTIDRUG RESISTANCE PROTEIN MDTG"/>
    <property type="match status" value="1"/>
</dbReference>
<dbReference type="Proteomes" id="UP000591131">
    <property type="component" value="Unassembled WGS sequence"/>
</dbReference>
<dbReference type="CDD" id="cd17325">
    <property type="entry name" value="MFS_MdtG_SLC18_like"/>
    <property type="match status" value="1"/>
</dbReference>
<evidence type="ECO:0000256" key="1">
    <source>
        <dbReference type="ARBA" id="ARBA00004651"/>
    </source>
</evidence>
<dbReference type="SUPFAM" id="SSF103473">
    <property type="entry name" value="MFS general substrate transporter"/>
    <property type="match status" value="1"/>
</dbReference>
<dbReference type="GO" id="GO:0016491">
    <property type="term" value="F:oxidoreductase activity"/>
    <property type="evidence" value="ECO:0007669"/>
    <property type="project" value="InterPro"/>
</dbReference>
<feature type="transmembrane region" description="Helical" evidence="7">
    <location>
        <begin position="332"/>
        <end position="356"/>
    </location>
</feature>
<feature type="transmembrane region" description="Helical" evidence="7">
    <location>
        <begin position="228"/>
        <end position="247"/>
    </location>
</feature>
<sequence length="663" mass="71756">MMFSPSTVSSPSYKERFRISLVCVVVLIDHLGMTLALNIIPILVDPSSPSSLQGCGKLSPGVAYSTCMLSYAIGMTFSPAMMGRLSDRFGRRPLLLVSTAIITVAYALQAVTQGFWWFVALRILNGLAGGGRPVAMAYVADTVSVQSRQRAYLGYMNMIPGLCMAVGPGIGGLLSYFGLRAPFYFTAGVAAAVTMLIYVGLPESIRFHSTTADQKSPLLEGAAQASKAIPWCAFFFLYFTAMMSGFTNSVVSVATPLVLKDSFSMSPVVAGATYLGDGSMIILGSYLFVWLSNHGGRQPSAIVAASMTVYGLTSLLLPILFAYPWPFLCIKWVLLGVTTSSIYSAMPGIVAALAPVTRRGELMGYMSFSQGIEYLRTFERPVDRGKFSADFLSCQVTQAHRTLKKFPWGSQLPQILFLNDVLPVTSLSEEANDFRGCNATGYGLEFMRFMEALVATCRDAMCAVEHLNERAWDFTDPPVVFVPAPPNEAVPYSLYEVIESKTSSCTGLALYLVAALRSVGIPARVAGTPHWNKGQATCPHGDSDPPCGNHNWVEVFVRGGWTVVDQRSVPPRRANTTFFIPTPARYQDGATVNHTMYSASFAPPQLLLGEEDYPVGAGVQPAAFFPLVFDWAYQSTPAWNTSGMYLDLARTDSGVAAAIPETV</sequence>
<comment type="subcellular location">
    <subcellularLocation>
        <location evidence="1">Cell membrane</location>
        <topology evidence="1">Multi-pass membrane protein</topology>
    </subcellularLocation>
</comment>
<evidence type="ECO:0000256" key="3">
    <source>
        <dbReference type="ARBA" id="ARBA00022475"/>
    </source>
</evidence>
<dbReference type="PRINTS" id="PR01035">
    <property type="entry name" value="TCRTETA"/>
</dbReference>
<dbReference type="InterPro" id="IPR005829">
    <property type="entry name" value="Sugar_transporter_CS"/>
</dbReference>
<keyword evidence="6 7" id="KW-0472">Membrane</keyword>
<name>A0A7J6MMK7_PERCH</name>
<feature type="transmembrane region" description="Helical" evidence="7">
    <location>
        <begin position="117"/>
        <end position="140"/>
    </location>
</feature>
<dbReference type="OrthoDB" id="416030at2759"/>
<feature type="transmembrane region" description="Helical" evidence="7">
    <location>
        <begin position="183"/>
        <end position="201"/>
    </location>
</feature>
<reference evidence="9 10" key="1">
    <citation type="submission" date="2020-04" db="EMBL/GenBank/DDBJ databases">
        <title>Perkinsus chesapeaki whole genome sequence.</title>
        <authorList>
            <person name="Bogema D.R."/>
        </authorList>
    </citation>
    <scope>NUCLEOTIDE SEQUENCE [LARGE SCALE GENOMIC DNA]</scope>
    <source>
        <strain evidence="9">ATCC PRA-425</strain>
    </source>
</reference>
<comment type="caution">
    <text evidence="9">The sequence shown here is derived from an EMBL/GenBank/DDBJ whole genome shotgun (WGS) entry which is preliminary data.</text>
</comment>
<keyword evidence="4 7" id="KW-0812">Transmembrane</keyword>
<feature type="transmembrane region" description="Helical" evidence="7">
    <location>
        <begin position="152"/>
        <end position="177"/>
    </location>
</feature>
<dbReference type="InterPro" id="IPR001958">
    <property type="entry name" value="Tet-R_TetA/multi-R_MdtG-like"/>
</dbReference>
<protein>
    <recommendedName>
        <fullName evidence="8">Major facilitator superfamily (MFS) profile domain-containing protein</fullName>
    </recommendedName>
</protein>
<dbReference type="PANTHER" id="PTHR43414:SF6">
    <property type="entry name" value="MULTIDRUG RESISTANCE PROTEIN MDTG"/>
    <property type="match status" value="1"/>
</dbReference>
<dbReference type="InterPro" id="IPR011701">
    <property type="entry name" value="MFS"/>
</dbReference>
<dbReference type="SUPFAM" id="SSF54001">
    <property type="entry name" value="Cysteine proteinases"/>
    <property type="match status" value="1"/>
</dbReference>
<evidence type="ECO:0000256" key="2">
    <source>
        <dbReference type="ARBA" id="ARBA00022448"/>
    </source>
</evidence>
<feature type="transmembrane region" description="Helical" evidence="7">
    <location>
        <begin position="301"/>
        <end position="326"/>
    </location>
</feature>
<evidence type="ECO:0000256" key="7">
    <source>
        <dbReference type="SAM" id="Phobius"/>
    </source>
</evidence>
<dbReference type="EMBL" id="JAAPAO010000100">
    <property type="protein sequence ID" value="KAF4672744.1"/>
    <property type="molecule type" value="Genomic_DNA"/>
</dbReference>
<evidence type="ECO:0000313" key="9">
    <source>
        <dbReference type="EMBL" id="KAF4672744.1"/>
    </source>
</evidence>
<organism evidence="9 10">
    <name type="scientific">Perkinsus chesapeaki</name>
    <name type="common">Clam parasite</name>
    <name type="synonym">Perkinsus andrewsi</name>
    <dbReference type="NCBI Taxonomy" id="330153"/>
    <lineage>
        <taxon>Eukaryota</taxon>
        <taxon>Sar</taxon>
        <taxon>Alveolata</taxon>
        <taxon>Perkinsozoa</taxon>
        <taxon>Perkinsea</taxon>
        <taxon>Perkinsida</taxon>
        <taxon>Perkinsidae</taxon>
        <taxon>Perkinsus</taxon>
    </lineage>
</organism>
<dbReference type="InterPro" id="IPR020846">
    <property type="entry name" value="MFS_dom"/>
</dbReference>